<evidence type="ECO:0000313" key="2">
    <source>
        <dbReference type="Proteomes" id="UP001157418"/>
    </source>
</evidence>
<keyword evidence="2" id="KW-1185">Reference proteome</keyword>
<comment type="caution">
    <text evidence="1">The sequence shown here is derived from an EMBL/GenBank/DDBJ whole genome shotgun (WGS) entry which is preliminary data.</text>
</comment>
<gene>
    <name evidence="1" type="ORF">LVIROSA_LOCUS23213</name>
</gene>
<reference evidence="1 2" key="1">
    <citation type="submission" date="2022-01" db="EMBL/GenBank/DDBJ databases">
        <authorList>
            <person name="Xiong W."/>
            <person name="Schranz E."/>
        </authorList>
    </citation>
    <scope>NUCLEOTIDE SEQUENCE [LARGE SCALE GENOMIC DNA]</scope>
</reference>
<dbReference type="PANTHER" id="PTHR36498:SF1">
    <property type="entry name" value="TATA-BINDING PROTEIN-ASSOCIATED FACTOR 172"/>
    <property type="match status" value="1"/>
</dbReference>
<dbReference type="AlphaFoldDB" id="A0AAU9NGB4"/>
<dbReference type="InterPro" id="IPR044972">
    <property type="entry name" value="Mot1"/>
</dbReference>
<proteinExistence type="predicted"/>
<dbReference type="SUPFAM" id="SSF53067">
    <property type="entry name" value="Actin-like ATPase domain"/>
    <property type="match status" value="1"/>
</dbReference>
<dbReference type="Gene3D" id="3.30.420.40">
    <property type="match status" value="2"/>
</dbReference>
<name>A0AAU9NGB4_9ASTR</name>
<evidence type="ECO:0000313" key="1">
    <source>
        <dbReference type="EMBL" id="CAH1436863.1"/>
    </source>
</evidence>
<dbReference type="Proteomes" id="UP001157418">
    <property type="component" value="Unassembled WGS sequence"/>
</dbReference>
<dbReference type="InterPro" id="IPR043129">
    <property type="entry name" value="ATPase_NBD"/>
</dbReference>
<protein>
    <submittedName>
        <fullName evidence="1">Uncharacterized protein</fullName>
    </submittedName>
</protein>
<dbReference type="GO" id="GO:0016887">
    <property type="term" value="F:ATP hydrolysis activity"/>
    <property type="evidence" value="ECO:0007669"/>
    <property type="project" value="InterPro"/>
</dbReference>
<accession>A0AAU9NGB4</accession>
<dbReference type="GO" id="GO:0003677">
    <property type="term" value="F:DNA binding"/>
    <property type="evidence" value="ECO:0007669"/>
    <property type="project" value="InterPro"/>
</dbReference>
<organism evidence="1 2">
    <name type="scientific">Lactuca virosa</name>
    <dbReference type="NCBI Taxonomy" id="75947"/>
    <lineage>
        <taxon>Eukaryota</taxon>
        <taxon>Viridiplantae</taxon>
        <taxon>Streptophyta</taxon>
        <taxon>Embryophyta</taxon>
        <taxon>Tracheophyta</taxon>
        <taxon>Spermatophyta</taxon>
        <taxon>Magnoliopsida</taxon>
        <taxon>eudicotyledons</taxon>
        <taxon>Gunneridae</taxon>
        <taxon>Pentapetalae</taxon>
        <taxon>asterids</taxon>
        <taxon>campanulids</taxon>
        <taxon>Asterales</taxon>
        <taxon>Asteraceae</taxon>
        <taxon>Cichorioideae</taxon>
        <taxon>Cichorieae</taxon>
        <taxon>Lactucinae</taxon>
        <taxon>Lactuca</taxon>
    </lineage>
</organism>
<dbReference type="EMBL" id="CAKMRJ010004445">
    <property type="protein sequence ID" value="CAH1436863.1"/>
    <property type="molecule type" value="Genomic_DNA"/>
</dbReference>
<dbReference type="GO" id="GO:0017025">
    <property type="term" value="F:TBP-class protein binding"/>
    <property type="evidence" value="ECO:0007669"/>
    <property type="project" value="InterPro"/>
</dbReference>
<sequence>MAGFLGTERQFQATYGKPLAAARDSKCSAKDAEAGVHAMEALHKQKYNGSTSGRQLCWLEALHGLPGLPEGLEKEVHDLLPPSISNGIRVITSPYGADSAWYGAKLLSNFSTFPNSWCITEETQSKSKRSLICDVQSLPQQLVGPLLNHIF</sequence>
<dbReference type="PANTHER" id="PTHR36498">
    <property type="entry name" value="TATA-BINDING PROTEIN-ASSOCIATED FACTOR 172"/>
    <property type="match status" value="1"/>
</dbReference>